<dbReference type="PANTHER" id="PTHR43976">
    <property type="entry name" value="SHORT CHAIN DEHYDROGENASE"/>
    <property type="match status" value="1"/>
</dbReference>
<dbReference type="Proteomes" id="UP000580830">
    <property type="component" value="Unassembled WGS sequence"/>
</dbReference>
<evidence type="ECO:0000256" key="4">
    <source>
        <dbReference type="SAM" id="Phobius"/>
    </source>
</evidence>
<dbReference type="InterPro" id="IPR051911">
    <property type="entry name" value="SDR_oxidoreductase"/>
</dbReference>
<dbReference type="GO" id="GO:0016491">
    <property type="term" value="F:oxidoreductase activity"/>
    <property type="evidence" value="ECO:0007669"/>
    <property type="project" value="UniProtKB-KW"/>
</dbReference>
<evidence type="ECO:0000256" key="1">
    <source>
        <dbReference type="ARBA" id="ARBA00006484"/>
    </source>
</evidence>
<comment type="caution">
    <text evidence="6">The sequence shown here is derived from an EMBL/GenBank/DDBJ whole genome shotgun (WGS) entry which is preliminary data.</text>
</comment>
<feature type="transmembrane region" description="Helical" evidence="4">
    <location>
        <begin position="134"/>
        <end position="154"/>
    </location>
</feature>
<dbReference type="Gene3D" id="3.40.50.720">
    <property type="entry name" value="NAD(P)-binding Rossmann-like Domain"/>
    <property type="match status" value="1"/>
</dbReference>
<evidence type="ECO:0000256" key="3">
    <source>
        <dbReference type="RuleBase" id="RU000363"/>
    </source>
</evidence>
<dbReference type="SUPFAM" id="SSF51735">
    <property type="entry name" value="NAD(P)-binding Rossmann-fold domains"/>
    <property type="match status" value="1"/>
</dbReference>
<dbReference type="SMART" id="SM00822">
    <property type="entry name" value="PKS_KR"/>
    <property type="match status" value="1"/>
</dbReference>
<dbReference type="RefSeq" id="WP_303729768.1">
    <property type="nucleotide sequence ID" value="NZ_DULP01000084.1"/>
</dbReference>
<dbReference type="PRINTS" id="PR00080">
    <property type="entry name" value="SDRFAMILY"/>
</dbReference>
<dbReference type="InterPro" id="IPR020904">
    <property type="entry name" value="Sc_DH/Rdtase_CS"/>
</dbReference>
<reference evidence="6 7" key="1">
    <citation type="journal article" date="2020" name="Biotechnol. Biofuels">
        <title>New insights from the biogas microbiome by comprehensive genome-resolved metagenomics of nearly 1600 species originating from multiple anaerobic digesters.</title>
        <authorList>
            <person name="Campanaro S."/>
            <person name="Treu L."/>
            <person name="Rodriguez-R L.M."/>
            <person name="Kovalovszki A."/>
            <person name="Ziels R.M."/>
            <person name="Maus I."/>
            <person name="Zhu X."/>
            <person name="Kougias P.G."/>
            <person name="Basile A."/>
            <person name="Luo G."/>
            <person name="Schluter A."/>
            <person name="Konstantinidis K.T."/>
            <person name="Angelidaki I."/>
        </authorList>
    </citation>
    <scope>NUCLEOTIDE SEQUENCE [LARGE SCALE GENOMIC DNA]</scope>
    <source>
        <strain evidence="6">AS04akNAM_125</strain>
    </source>
</reference>
<dbReference type="InterPro" id="IPR036291">
    <property type="entry name" value="NAD(P)-bd_dom_sf"/>
</dbReference>
<dbReference type="CDD" id="cd05374">
    <property type="entry name" value="17beta-HSD-like_SDR_c"/>
    <property type="match status" value="1"/>
</dbReference>
<organism evidence="6 7">
    <name type="scientific">Paracoccus solventivorans</name>
    <dbReference type="NCBI Taxonomy" id="53463"/>
    <lineage>
        <taxon>Bacteria</taxon>
        <taxon>Pseudomonadati</taxon>
        <taxon>Pseudomonadota</taxon>
        <taxon>Alphaproteobacteria</taxon>
        <taxon>Rhodobacterales</taxon>
        <taxon>Paracoccaceae</taxon>
        <taxon>Paracoccus</taxon>
    </lineage>
</organism>
<dbReference type="PROSITE" id="PS00061">
    <property type="entry name" value="ADH_SHORT"/>
    <property type="match status" value="1"/>
</dbReference>
<dbReference type="PANTHER" id="PTHR43976:SF16">
    <property type="entry name" value="SHORT-CHAIN DEHYDROGENASE_REDUCTASE FAMILY PROTEIN"/>
    <property type="match status" value="1"/>
</dbReference>
<keyword evidence="4" id="KW-0472">Membrane</keyword>
<evidence type="ECO:0000313" key="7">
    <source>
        <dbReference type="Proteomes" id="UP000580830"/>
    </source>
</evidence>
<dbReference type="NCBIfam" id="NF004824">
    <property type="entry name" value="PRK06180.1"/>
    <property type="match status" value="1"/>
</dbReference>
<dbReference type="InterPro" id="IPR057326">
    <property type="entry name" value="KR_dom"/>
</dbReference>
<evidence type="ECO:0000256" key="2">
    <source>
        <dbReference type="ARBA" id="ARBA00023002"/>
    </source>
</evidence>
<dbReference type="PRINTS" id="PR00081">
    <property type="entry name" value="GDHRDH"/>
</dbReference>
<sequence>MNKTGARVWLITGCDKGMGYAIAEAVLKNGDRVAATVLQPDGAQALVDLYGNSCRTYQLDIRDKSRSREVVALAEKDFGQIDVLVSNAGYGLVGAAEETDEDEYRPLFEVNFFGAVEVANAVIRGMRERRSGHIICITSLVGFVGLPGFAFYSASKFALEGYCEAIAAELRPFGVRVTAVEPGGFRTDFAGSSLVKAKRVIDDYAESSGQVRQYMQARNGTQPGNPVLLGVALCNLVNLPNPPLRISFGADALEKVKEKLNRTSQDCEKYEALTLSTFFN</sequence>
<keyword evidence="2" id="KW-0560">Oxidoreductase</keyword>
<comment type="similarity">
    <text evidence="1 3">Belongs to the short-chain dehydrogenases/reductases (SDR) family.</text>
</comment>
<evidence type="ECO:0000259" key="5">
    <source>
        <dbReference type="SMART" id="SM00822"/>
    </source>
</evidence>
<evidence type="ECO:0000313" key="6">
    <source>
        <dbReference type="EMBL" id="HHW33678.1"/>
    </source>
</evidence>
<keyword evidence="4" id="KW-1133">Transmembrane helix</keyword>
<dbReference type="InterPro" id="IPR002347">
    <property type="entry name" value="SDR_fam"/>
</dbReference>
<keyword evidence="4" id="KW-0812">Transmembrane</keyword>
<protein>
    <submittedName>
        <fullName evidence="6">SDR family NAD(P)-dependent oxidoreductase</fullName>
    </submittedName>
</protein>
<dbReference type="EMBL" id="DULP01000084">
    <property type="protein sequence ID" value="HHW33678.1"/>
    <property type="molecule type" value="Genomic_DNA"/>
</dbReference>
<gene>
    <name evidence="6" type="ORF">GXX24_06005</name>
</gene>
<dbReference type="AlphaFoldDB" id="A0A832QXT9"/>
<proteinExistence type="inferred from homology"/>
<accession>A0A832QXT9</accession>
<name>A0A832QXT9_9RHOB</name>
<feature type="domain" description="Ketoreductase" evidence="5">
    <location>
        <begin position="7"/>
        <end position="186"/>
    </location>
</feature>
<dbReference type="Pfam" id="PF00106">
    <property type="entry name" value="adh_short"/>
    <property type="match status" value="1"/>
</dbReference>